<reference evidence="2 3" key="1">
    <citation type="submission" date="2018-03" db="EMBL/GenBank/DDBJ databases">
        <title>Rhodobacter blasticus.</title>
        <authorList>
            <person name="Meyer T.E."/>
            <person name="Miller S."/>
            <person name="Lodha T."/>
            <person name="Gandham S."/>
            <person name="Chintalapati S."/>
            <person name="Chintalapati V.R."/>
        </authorList>
    </citation>
    <scope>NUCLEOTIDE SEQUENCE [LARGE SCALE GENOMIC DNA]</scope>
    <source>
        <strain evidence="2 3">DSM 2131</strain>
    </source>
</reference>
<protein>
    <recommendedName>
        <fullName evidence="1">SCP2 domain-containing protein</fullName>
    </recommendedName>
</protein>
<keyword evidence="3" id="KW-1185">Reference proteome</keyword>
<dbReference type="Proteomes" id="UP000241362">
    <property type="component" value="Unassembled WGS sequence"/>
</dbReference>
<accession>A0A2T4J949</accession>
<evidence type="ECO:0000313" key="3">
    <source>
        <dbReference type="Proteomes" id="UP000241362"/>
    </source>
</evidence>
<dbReference type="SUPFAM" id="SSF55718">
    <property type="entry name" value="SCP-like"/>
    <property type="match status" value="1"/>
</dbReference>
<gene>
    <name evidence="2" type="ORF">C5F44_10385</name>
</gene>
<dbReference type="InterPro" id="IPR003033">
    <property type="entry name" value="SCP2_sterol-bd_dom"/>
</dbReference>
<feature type="domain" description="SCP2" evidence="1">
    <location>
        <begin position="36"/>
        <end position="134"/>
    </location>
</feature>
<evidence type="ECO:0000259" key="1">
    <source>
        <dbReference type="Pfam" id="PF02036"/>
    </source>
</evidence>
<proteinExistence type="predicted"/>
<dbReference type="Pfam" id="PF02036">
    <property type="entry name" value="SCP2"/>
    <property type="match status" value="1"/>
</dbReference>
<comment type="caution">
    <text evidence="2">The sequence shown here is derived from an EMBL/GenBank/DDBJ whole genome shotgun (WGS) entry which is preliminary data.</text>
</comment>
<organism evidence="2 3">
    <name type="scientific">Fuscovulum blasticum DSM 2131</name>
    <dbReference type="NCBI Taxonomy" id="1188250"/>
    <lineage>
        <taxon>Bacteria</taxon>
        <taxon>Pseudomonadati</taxon>
        <taxon>Pseudomonadota</taxon>
        <taxon>Alphaproteobacteria</taxon>
        <taxon>Rhodobacterales</taxon>
        <taxon>Paracoccaceae</taxon>
        <taxon>Pseudogemmobacter</taxon>
    </lineage>
</organism>
<dbReference type="AlphaFoldDB" id="A0A2T4J949"/>
<name>A0A2T4J949_FUSBL</name>
<sequence length="183" mass="20355">MRILSDPSVKVLGRSVPLPLPPMAPLSMLFSRLMRHVLQRHPSILRRMGATAGSRFLIDVTDMPFPMLLEPSLRRLTVTTRRNPPPHDTEIRGKLKSFLAMLHAEEDGDALFFSGELEIAGDTSSVVALRNALDDAEIDLTEELATLAGPAGPALRRMSALLERRTGLSLSRHRVQEDPEDFR</sequence>
<evidence type="ECO:0000313" key="2">
    <source>
        <dbReference type="EMBL" id="PTE14411.1"/>
    </source>
</evidence>
<dbReference type="EMBL" id="PZKE01000008">
    <property type="protein sequence ID" value="PTE14411.1"/>
    <property type="molecule type" value="Genomic_DNA"/>
</dbReference>
<dbReference type="InterPro" id="IPR036527">
    <property type="entry name" value="SCP2_sterol-bd_dom_sf"/>
</dbReference>